<dbReference type="Proteomes" id="UP000828048">
    <property type="component" value="Chromosome 5"/>
</dbReference>
<reference evidence="1 2" key="1">
    <citation type="journal article" date="2021" name="Hortic Res">
        <title>High-quality reference genome and annotation aids understanding of berry development for evergreen blueberry (Vaccinium darrowii).</title>
        <authorList>
            <person name="Yu J."/>
            <person name="Hulse-Kemp A.M."/>
            <person name="Babiker E."/>
            <person name="Staton M."/>
        </authorList>
    </citation>
    <scope>NUCLEOTIDE SEQUENCE [LARGE SCALE GENOMIC DNA]</scope>
    <source>
        <strain evidence="2">cv. NJ 8807/NJ 8810</strain>
        <tissue evidence="1">Young leaf</tissue>
    </source>
</reference>
<evidence type="ECO:0000313" key="1">
    <source>
        <dbReference type="EMBL" id="KAH7845824.1"/>
    </source>
</evidence>
<gene>
    <name evidence="1" type="ORF">Vadar_006488</name>
</gene>
<dbReference type="EMBL" id="CM037155">
    <property type="protein sequence ID" value="KAH7845824.1"/>
    <property type="molecule type" value="Genomic_DNA"/>
</dbReference>
<accession>A0ACB7XX96</accession>
<protein>
    <submittedName>
        <fullName evidence="1">Uncharacterized protein</fullName>
    </submittedName>
</protein>
<proteinExistence type="predicted"/>
<sequence length="223" mass="25309">MAFMGASWILGCFSQRSHSGFAIPRNPLGSVHRNTSVWTKPAVCRSCKLDTGIGCCNILRLVSWTCHVHRTMLILAVPGGKTRPLCTEEMDLTDQQLKPCKCGYEICIWCWHHIMDMAEKNETEGQCPTCRTLYKEKIVGTAAKCERLVTEMNMDMKMKSQKPKGKTSNGRKQLSHSYVDHLKERILKDQMPKDPTEVVHKSILCIPRNKLLDNKGSEQSKWG</sequence>
<keyword evidence="2" id="KW-1185">Reference proteome</keyword>
<comment type="caution">
    <text evidence="1">The sequence shown here is derived from an EMBL/GenBank/DDBJ whole genome shotgun (WGS) entry which is preliminary data.</text>
</comment>
<evidence type="ECO:0000313" key="2">
    <source>
        <dbReference type="Proteomes" id="UP000828048"/>
    </source>
</evidence>
<organism evidence="1 2">
    <name type="scientific">Vaccinium darrowii</name>
    <dbReference type="NCBI Taxonomy" id="229202"/>
    <lineage>
        <taxon>Eukaryota</taxon>
        <taxon>Viridiplantae</taxon>
        <taxon>Streptophyta</taxon>
        <taxon>Embryophyta</taxon>
        <taxon>Tracheophyta</taxon>
        <taxon>Spermatophyta</taxon>
        <taxon>Magnoliopsida</taxon>
        <taxon>eudicotyledons</taxon>
        <taxon>Gunneridae</taxon>
        <taxon>Pentapetalae</taxon>
        <taxon>asterids</taxon>
        <taxon>Ericales</taxon>
        <taxon>Ericaceae</taxon>
        <taxon>Vaccinioideae</taxon>
        <taxon>Vaccinieae</taxon>
        <taxon>Vaccinium</taxon>
    </lineage>
</organism>
<name>A0ACB7XX96_9ERIC</name>